<reference evidence="1 2" key="1">
    <citation type="journal article" date="2012" name="Int. J. Syst. Evol. Microbiol.">
        <title>Vibrio caribbeanicus sp. nov., isolated from the marine sponge Scleritoderma cyanea.</title>
        <authorList>
            <person name="Hoffmann M."/>
            <person name="Monday S.R."/>
            <person name="Allard M.W."/>
            <person name="Strain E.A."/>
            <person name="Whittaker P."/>
            <person name="Naum M."/>
            <person name="McCarthy P.J."/>
            <person name="Lopez J.V."/>
            <person name="Fischer M."/>
            <person name="Brown E.W."/>
        </authorList>
    </citation>
    <scope>NUCLEOTIDE SEQUENCE [LARGE SCALE GENOMIC DNA]</scope>
    <source>
        <strain evidence="1 2">ATCC 19109</strain>
    </source>
</reference>
<accession>A0ABN0DIE6</accession>
<evidence type="ECO:0000313" key="2">
    <source>
        <dbReference type="Proteomes" id="UP000003836"/>
    </source>
</evidence>
<protein>
    <submittedName>
        <fullName evidence="1">Uncharacterized protein</fullName>
    </submittedName>
</protein>
<organism evidence="1 2">
    <name type="scientific">Vibrio tubiashii ATCC 19109</name>
    <dbReference type="NCBI Taxonomy" id="1051646"/>
    <lineage>
        <taxon>Bacteria</taxon>
        <taxon>Pseudomonadati</taxon>
        <taxon>Pseudomonadota</taxon>
        <taxon>Gammaproteobacteria</taxon>
        <taxon>Vibrionales</taxon>
        <taxon>Vibrionaceae</taxon>
        <taxon>Vibrio</taxon>
        <taxon>Vibrio oreintalis group</taxon>
    </lineage>
</organism>
<gene>
    <name evidence="1" type="ORF">VITU9109_03775</name>
</gene>
<proteinExistence type="predicted"/>
<feature type="non-terminal residue" evidence="1">
    <location>
        <position position="1"/>
    </location>
</feature>
<name>A0ABN0DIE6_9VIBR</name>
<evidence type="ECO:0000313" key="1">
    <source>
        <dbReference type="EMBL" id="EGU57033.1"/>
    </source>
</evidence>
<sequence>APARSCAVPSARLADGEQYTVPSTIDDPTSLEEIEKALHS</sequence>
<keyword evidence="2" id="KW-1185">Reference proteome</keyword>
<dbReference type="EMBL" id="AFWI01000097">
    <property type="protein sequence ID" value="EGU57033.1"/>
    <property type="molecule type" value="Genomic_DNA"/>
</dbReference>
<comment type="caution">
    <text evidence="1">The sequence shown here is derived from an EMBL/GenBank/DDBJ whole genome shotgun (WGS) entry which is preliminary data.</text>
</comment>
<dbReference type="Proteomes" id="UP000003836">
    <property type="component" value="Unassembled WGS sequence"/>
</dbReference>